<feature type="transmembrane region" description="Helical" evidence="1">
    <location>
        <begin position="109"/>
        <end position="126"/>
    </location>
</feature>
<feature type="domain" description="DUF1206" evidence="2">
    <location>
        <begin position="28"/>
        <end position="94"/>
    </location>
</feature>
<evidence type="ECO:0000259" key="2">
    <source>
        <dbReference type="Pfam" id="PF06724"/>
    </source>
</evidence>
<reference evidence="4" key="1">
    <citation type="journal article" date="2019" name="Int. J. Syst. Evol. Microbiol.">
        <title>The Global Catalogue of Microorganisms (GCM) 10K type strain sequencing project: providing services to taxonomists for standard genome sequencing and annotation.</title>
        <authorList>
            <consortium name="The Broad Institute Genomics Platform"/>
            <consortium name="The Broad Institute Genome Sequencing Center for Infectious Disease"/>
            <person name="Wu L."/>
            <person name="Ma J."/>
        </authorList>
    </citation>
    <scope>NUCLEOTIDE SEQUENCE [LARGE SCALE GENOMIC DNA]</scope>
    <source>
        <strain evidence="4">JCM 18304</strain>
    </source>
</reference>
<organism evidence="3 4">
    <name type="scientific">Rugosimonospora acidiphila</name>
    <dbReference type="NCBI Taxonomy" id="556531"/>
    <lineage>
        <taxon>Bacteria</taxon>
        <taxon>Bacillati</taxon>
        <taxon>Actinomycetota</taxon>
        <taxon>Actinomycetes</taxon>
        <taxon>Micromonosporales</taxon>
        <taxon>Micromonosporaceae</taxon>
        <taxon>Rugosimonospora</taxon>
    </lineage>
</organism>
<comment type="caution">
    <text evidence="3">The sequence shown here is derived from an EMBL/GenBank/DDBJ whole genome shotgun (WGS) entry which is preliminary data.</text>
</comment>
<keyword evidence="1" id="KW-0812">Transmembrane</keyword>
<evidence type="ECO:0000313" key="4">
    <source>
        <dbReference type="Proteomes" id="UP001501570"/>
    </source>
</evidence>
<dbReference type="Proteomes" id="UP001501570">
    <property type="component" value="Unassembled WGS sequence"/>
</dbReference>
<feature type="domain" description="DUF1206" evidence="2">
    <location>
        <begin position="203"/>
        <end position="272"/>
    </location>
</feature>
<feature type="transmembrane region" description="Helical" evidence="1">
    <location>
        <begin position="203"/>
        <end position="224"/>
    </location>
</feature>
<feature type="transmembrane region" description="Helical" evidence="1">
    <location>
        <begin position="249"/>
        <end position="267"/>
    </location>
</feature>
<name>A0ABP9SS19_9ACTN</name>
<feature type="transmembrane region" description="Helical" evidence="1">
    <location>
        <begin position="69"/>
        <end position="89"/>
    </location>
</feature>
<keyword evidence="4" id="KW-1185">Reference proteome</keyword>
<evidence type="ECO:0000256" key="1">
    <source>
        <dbReference type="SAM" id="Phobius"/>
    </source>
</evidence>
<gene>
    <name evidence="3" type="ORF">GCM10023322_75900</name>
</gene>
<dbReference type="RefSeq" id="WP_345638081.1">
    <property type="nucleotide sequence ID" value="NZ_BAABJQ010000038.1"/>
</dbReference>
<accession>A0ABP9SS19</accession>
<protein>
    <submittedName>
        <fullName evidence="3">DUF1206 domain-containing protein</fullName>
    </submittedName>
</protein>
<feature type="transmembrane region" description="Helical" evidence="1">
    <location>
        <begin position="156"/>
        <end position="176"/>
    </location>
</feature>
<sequence length="274" mass="28990">MSSLARSARRTAGRARHSTPLVDLTRGGFIGYGLLHLAVAWLALQIALGHTTEEGDQSGAFQILLRQPFGRPLVIIVVVGLVAMAVWQLLEAAIGHRDERGTHRVFERLASLARTVIYGALAWTAWKVQSGAPTSSAAQQKVATAGVLAHPSGRTLVAVAGLAVIAVGAGLTVYGARRSFEKRLRLAQMSGRTRHTATRLGQVGYIAKGLAFAIVGILLFSAAVKNDPARSAGLDGALRTLAGHPFGKLLLIAIAAGFAAFGVYCFFQSKYRKV</sequence>
<proteinExistence type="predicted"/>
<keyword evidence="1" id="KW-0472">Membrane</keyword>
<evidence type="ECO:0000313" key="3">
    <source>
        <dbReference type="EMBL" id="GAA5199682.1"/>
    </source>
</evidence>
<feature type="domain" description="DUF1206" evidence="2">
    <location>
        <begin position="112"/>
        <end position="177"/>
    </location>
</feature>
<dbReference type="EMBL" id="BAABJQ010000038">
    <property type="protein sequence ID" value="GAA5199682.1"/>
    <property type="molecule type" value="Genomic_DNA"/>
</dbReference>
<keyword evidence="1" id="KW-1133">Transmembrane helix</keyword>
<dbReference type="Pfam" id="PF06724">
    <property type="entry name" value="DUF1206"/>
    <property type="match status" value="3"/>
</dbReference>
<dbReference type="InterPro" id="IPR009597">
    <property type="entry name" value="DUF1206"/>
</dbReference>
<feature type="transmembrane region" description="Helical" evidence="1">
    <location>
        <begin position="29"/>
        <end position="49"/>
    </location>
</feature>